<organism evidence="1 2">
    <name type="scientific">Liparis tanakae</name>
    <name type="common">Tanaka's snailfish</name>
    <dbReference type="NCBI Taxonomy" id="230148"/>
    <lineage>
        <taxon>Eukaryota</taxon>
        <taxon>Metazoa</taxon>
        <taxon>Chordata</taxon>
        <taxon>Craniata</taxon>
        <taxon>Vertebrata</taxon>
        <taxon>Euteleostomi</taxon>
        <taxon>Actinopterygii</taxon>
        <taxon>Neopterygii</taxon>
        <taxon>Teleostei</taxon>
        <taxon>Neoteleostei</taxon>
        <taxon>Acanthomorphata</taxon>
        <taxon>Eupercaria</taxon>
        <taxon>Perciformes</taxon>
        <taxon>Cottioidei</taxon>
        <taxon>Cottales</taxon>
        <taxon>Liparidae</taxon>
        <taxon>Liparis</taxon>
    </lineage>
</organism>
<comment type="caution">
    <text evidence="1">The sequence shown here is derived from an EMBL/GenBank/DDBJ whole genome shotgun (WGS) entry which is preliminary data.</text>
</comment>
<gene>
    <name evidence="1" type="ORF">EYF80_040159</name>
</gene>
<sequence>MALCGVPSDVPRTGDVTWGPRWREGFGVYHRPPLKPVEPSAVEGFALKNIECLSSFLSFAAAPPSPSLLQQVVISG</sequence>
<reference evidence="1 2" key="1">
    <citation type="submission" date="2019-03" db="EMBL/GenBank/DDBJ databases">
        <title>First draft genome of Liparis tanakae, snailfish: a comprehensive survey of snailfish specific genes.</title>
        <authorList>
            <person name="Kim W."/>
            <person name="Song I."/>
            <person name="Jeong J.-H."/>
            <person name="Kim D."/>
            <person name="Kim S."/>
            <person name="Ryu S."/>
            <person name="Song J.Y."/>
            <person name="Lee S.K."/>
        </authorList>
    </citation>
    <scope>NUCLEOTIDE SEQUENCE [LARGE SCALE GENOMIC DNA]</scope>
    <source>
        <tissue evidence="1">Muscle</tissue>
    </source>
</reference>
<evidence type="ECO:0000313" key="1">
    <source>
        <dbReference type="EMBL" id="TNN49652.1"/>
    </source>
</evidence>
<keyword evidence="2" id="KW-1185">Reference proteome</keyword>
<protein>
    <submittedName>
        <fullName evidence="1">Uncharacterized protein</fullName>
    </submittedName>
</protein>
<accession>A0A4Z2GAP2</accession>
<dbReference type="EMBL" id="SRLO01000647">
    <property type="protein sequence ID" value="TNN49652.1"/>
    <property type="molecule type" value="Genomic_DNA"/>
</dbReference>
<name>A0A4Z2GAP2_9TELE</name>
<proteinExistence type="predicted"/>
<evidence type="ECO:0000313" key="2">
    <source>
        <dbReference type="Proteomes" id="UP000314294"/>
    </source>
</evidence>
<dbReference type="AlphaFoldDB" id="A0A4Z2GAP2"/>
<dbReference type="Proteomes" id="UP000314294">
    <property type="component" value="Unassembled WGS sequence"/>
</dbReference>